<gene>
    <name evidence="5" type="ORF">HHK36_026979</name>
</gene>
<dbReference type="InterPro" id="IPR057597">
    <property type="entry name" value="ALE2_N"/>
</dbReference>
<evidence type="ECO:0000256" key="3">
    <source>
        <dbReference type="SAM" id="Phobius"/>
    </source>
</evidence>
<evidence type="ECO:0000256" key="2">
    <source>
        <dbReference type="ARBA" id="ARBA00022840"/>
    </source>
</evidence>
<protein>
    <recommendedName>
        <fullName evidence="4">Receptor-like PK ALE2 N-terminal domain-containing protein</fullName>
    </recommendedName>
</protein>
<organism evidence="5 6">
    <name type="scientific">Tetracentron sinense</name>
    <name type="common">Spur-leaf</name>
    <dbReference type="NCBI Taxonomy" id="13715"/>
    <lineage>
        <taxon>Eukaryota</taxon>
        <taxon>Viridiplantae</taxon>
        <taxon>Streptophyta</taxon>
        <taxon>Embryophyta</taxon>
        <taxon>Tracheophyta</taxon>
        <taxon>Spermatophyta</taxon>
        <taxon>Magnoliopsida</taxon>
        <taxon>Trochodendrales</taxon>
        <taxon>Trochodendraceae</taxon>
        <taxon>Tetracentron</taxon>
    </lineage>
</organism>
<feature type="domain" description="Receptor-like PK ALE2 N-terminal" evidence="4">
    <location>
        <begin position="165"/>
        <end position="283"/>
    </location>
</feature>
<keyword evidence="3" id="KW-0472">Membrane</keyword>
<proteinExistence type="predicted"/>
<evidence type="ECO:0000256" key="1">
    <source>
        <dbReference type="ARBA" id="ARBA00022741"/>
    </source>
</evidence>
<keyword evidence="6" id="KW-1185">Reference proteome</keyword>
<sequence>MNTCFSAAIVGAVRFFRVDMEGDEEFCRQQELSLNPLDSSRYSVVAFELVGCCNGRENEILIKQHPHFVVLLSKLELNLTSVTAYKLVSNCAAKPASVYAKNVTVSSKVNVYESIICSICTTPNAGHKSSFGTITCTCSFSYISRHCYDYDIRNSTGCDQIACVEPLTSTPIGSPCGCVFPMQVELLLGVALYAVFPQVSELEIEVAAGTYLKQSQVMITGASANSQNQGRTVVDINLVPLGQKFDNTTAVLIYERFWQKKVPINMTLFGDYELIYVHYPGLPSSPSNGSSLGSGPSGSIGRHENPITAIFLNKNQKMNARTITIIALSAFVLIVVCFGAVFILFKCRKVVRPSCAVGPAFTSSVTKRSGKCWNSVSMLCAMRLEKRYGKLPFGLPDG</sequence>
<accession>A0A834YKG0</accession>
<comment type="caution">
    <text evidence="5">The sequence shown here is derived from an EMBL/GenBank/DDBJ whole genome shotgun (WGS) entry which is preliminary data.</text>
</comment>
<keyword evidence="1" id="KW-0547">Nucleotide-binding</keyword>
<dbReference type="AlphaFoldDB" id="A0A834YKG0"/>
<dbReference type="Proteomes" id="UP000655225">
    <property type="component" value="Unassembled WGS sequence"/>
</dbReference>
<evidence type="ECO:0000313" key="5">
    <source>
        <dbReference type="EMBL" id="KAF8388313.1"/>
    </source>
</evidence>
<dbReference type="Pfam" id="PF23180">
    <property type="entry name" value="ALE2_N"/>
    <property type="match status" value="1"/>
</dbReference>
<name>A0A834YKG0_TETSI</name>
<dbReference type="PANTHER" id="PTHR47989">
    <property type="entry name" value="OS01G0750732 PROTEIN"/>
    <property type="match status" value="1"/>
</dbReference>
<evidence type="ECO:0000313" key="6">
    <source>
        <dbReference type="Proteomes" id="UP000655225"/>
    </source>
</evidence>
<keyword evidence="2" id="KW-0067">ATP-binding</keyword>
<dbReference type="EMBL" id="JABCRI010000020">
    <property type="protein sequence ID" value="KAF8388313.1"/>
    <property type="molecule type" value="Genomic_DNA"/>
</dbReference>
<dbReference type="PANTHER" id="PTHR47989:SF40">
    <property type="entry name" value="RECEPTOR-LIKE SERINE_THREONINE-PROTEIN KINASE ALE2"/>
    <property type="match status" value="1"/>
</dbReference>
<evidence type="ECO:0000259" key="4">
    <source>
        <dbReference type="Pfam" id="PF23180"/>
    </source>
</evidence>
<keyword evidence="3" id="KW-1133">Transmembrane helix</keyword>
<reference evidence="5 6" key="1">
    <citation type="submission" date="2020-04" db="EMBL/GenBank/DDBJ databases">
        <title>Plant Genome Project.</title>
        <authorList>
            <person name="Zhang R.-G."/>
        </authorList>
    </citation>
    <scope>NUCLEOTIDE SEQUENCE [LARGE SCALE GENOMIC DNA]</scope>
    <source>
        <strain evidence="5">YNK0</strain>
        <tissue evidence="5">Leaf</tissue>
    </source>
</reference>
<dbReference type="GO" id="GO:0005524">
    <property type="term" value="F:ATP binding"/>
    <property type="evidence" value="ECO:0007669"/>
    <property type="project" value="UniProtKB-KW"/>
</dbReference>
<dbReference type="OrthoDB" id="1739377at2759"/>
<feature type="transmembrane region" description="Helical" evidence="3">
    <location>
        <begin position="323"/>
        <end position="345"/>
    </location>
</feature>
<keyword evidence="3" id="KW-0812">Transmembrane</keyword>